<keyword evidence="2" id="KW-1185">Reference proteome</keyword>
<sequence length="32" mass="3571">MGHVPRLPADRSEFVVRLLRDRGVPEAEALPS</sequence>
<accession>A0A7W9G702</accession>
<proteinExistence type="predicted"/>
<organism evidence="1 2">
    <name type="scientific">Nonomuraea jabiensis</name>
    <dbReference type="NCBI Taxonomy" id="882448"/>
    <lineage>
        <taxon>Bacteria</taxon>
        <taxon>Bacillati</taxon>
        <taxon>Actinomycetota</taxon>
        <taxon>Actinomycetes</taxon>
        <taxon>Streptosporangiales</taxon>
        <taxon>Streptosporangiaceae</taxon>
        <taxon>Nonomuraea</taxon>
    </lineage>
</organism>
<dbReference type="EMBL" id="JACHMB010000001">
    <property type="protein sequence ID" value="MBB5778397.1"/>
    <property type="molecule type" value="Genomic_DNA"/>
</dbReference>
<comment type="caution">
    <text evidence="1">The sequence shown here is derived from an EMBL/GenBank/DDBJ whole genome shotgun (WGS) entry which is preliminary data.</text>
</comment>
<name>A0A7W9G702_9ACTN</name>
<gene>
    <name evidence="1" type="ORF">HD596_005153</name>
</gene>
<evidence type="ECO:0000313" key="1">
    <source>
        <dbReference type="EMBL" id="MBB5778397.1"/>
    </source>
</evidence>
<dbReference type="AlphaFoldDB" id="A0A7W9G702"/>
<protein>
    <submittedName>
        <fullName evidence="1">Uncharacterized protein</fullName>
    </submittedName>
</protein>
<evidence type="ECO:0000313" key="2">
    <source>
        <dbReference type="Proteomes" id="UP000579153"/>
    </source>
</evidence>
<reference evidence="1 2" key="1">
    <citation type="submission" date="2020-08" db="EMBL/GenBank/DDBJ databases">
        <title>Sequencing the genomes of 1000 actinobacteria strains.</title>
        <authorList>
            <person name="Klenk H.-P."/>
        </authorList>
    </citation>
    <scope>NUCLEOTIDE SEQUENCE [LARGE SCALE GENOMIC DNA]</scope>
    <source>
        <strain evidence="1 2">DSM 45507</strain>
    </source>
</reference>
<dbReference type="Proteomes" id="UP000579153">
    <property type="component" value="Unassembled WGS sequence"/>
</dbReference>